<dbReference type="Proteomes" id="UP000827892">
    <property type="component" value="Chromosome X"/>
</dbReference>
<dbReference type="AlphaFoldDB" id="A0AAE8ZSS8"/>
<protein>
    <submittedName>
        <fullName evidence="2">Uncharacterized protein</fullName>
    </submittedName>
</protein>
<sequence>MDKPINIGPDGSRVQTPDDQHHDAENMYSRIRKRRANETCESYLNDVQDHDADNIYERIYKRPSRGITKSSTTNETTSMSNVQTAINTTNHSNATNSTEDRLADKKTIQNLGNKYGETIALHKKASAEVERLTRLETSHKEKLEDLISKRRFSQNQCESNSYSRRICETLLLIHANEEDIKKALEIEKSTKDYKETAEAEWKFKATNITNHSNAMNSTKDRLAIDKTILDLGNKYSETIPLHKKASAEVKRDKRHNKKRPAVNRSEWTWIPGHLPEIPQTRFPKGVPQGPKRIPSYTVEDLDKEWSRKELPSRQSGRYAQYDPESYFERELLKETNWKKFLKEEKAARKSQ</sequence>
<feature type="region of interest" description="Disordered" evidence="1">
    <location>
        <begin position="1"/>
        <end position="26"/>
    </location>
</feature>
<evidence type="ECO:0000313" key="2">
    <source>
        <dbReference type="EMBL" id="ULT81468.1"/>
    </source>
</evidence>
<evidence type="ECO:0000256" key="1">
    <source>
        <dbReference type="SAM" id="MobiDB-lite"/>
    </source>
</evidence>
<name>A0AAE8ZSS8_CAEBR</name>
<reference evidence="2 3" key="1">
    <citation type="submission" date="2022-05" db="EMBL/GenBank/DDBJ databases">
        <title>Chromosome-level reference genomes for two strains of Caenorhabditis briggsae: an improved platform for comparative genomics.</title>
        <authorList>
            <person name="Stevens L."/>
            <person name="Andersen E.C."/>
        </authorList>
    </citation>
    <scope>NUCLEOTIDE SEQUENCE [LARGE SCALE GENOMIC DNA]</scope>
    <source>
        <strain evidence="2">QX1410_ONT</strain>
        <tissue evidence="2">Whole-organism</tissue>
    </source>
</reference>
<dbReference type="EMBL" id="CP090896">
    <property type="protein sequence ID" value="ULT81468.1"/>
    <property type="molecule type" value="Genomic_DNA"/>
</dbReference>
<feature type="compositionally biased region" description="Basic and acidic residues" evidence="1">
    <location>
        <begin position="16"/>
        <end position="25"/>
    </location>
</feature>
<accession>A0AAE8ZSS8</accession>
<proteinExistence type="predicted"/>
<evidence type="ECO:0000313" key="3">
    <source>
        <dbReference type="Proteomes" id="UP000827892"/>
    </source>
</evidence>
<gene>
    <name evidence="2" type="ORF">L3Y34_011413</name>
</gene>
<organism evidence="2 3">
    <name type="scientific">Caenorhabditis briggsae</name>
    <dbReference type="NCBI Taxonomy" id="6238"/>
    <lineage>
        <taxon>Eukaryota</taxon>
        <taxon>Metazoa</taxon>
        <taxon>Ecdysozoa</taxon>
        <taxon>Nematoda</taxon>
        <taxon>Chromadorea</taxon>
        <taxon>Rhabditida</taxon>
        <taxon>Rhabditina</taxon>
        <taxon>Rhabditomorpha</taxon>
        <taxon>Rhabditoidea</taxon>
        <taxon>Rhabditidae</taxon>
        <taxon>Peloderinae</taxon>
        <taxon>Caenorhabditis</taxon>
    </lineage>
</organism>